<dbReference type="EC" id="3.1.1.-" evidence="5"/>
<dbReference type="PROSITE" id="PS00122">
    <property type="entry name" value="CARBOXYLESTERASE_B_1"/>
    <property type="match status" value="1"/>
</dbReference>
<sequence>MGLWDQNLALKWVRANAARFGGNPNEVTLIGQSAGGTSVGLHAASPLSRGLFKRGVMMSGSPLSLILVMSHRGQGKFVSLASSLGCYDATRKLDDQLGDAISCLKKLEASVIYRTIEGQSAMQQVFPPVWGDEFLPENPLSEGTSKNLDVKEIVLGNVLNEGTLALDNIKYATPVVEQILAADYRLAITTVIQPMFGIGVSLARRIVEAYLGDYDVEHTPEQVTQLVSQLLGDAVFDCPNHILSELTSAQRIPTYRYLFAHRPSHSFWPEWMGVAHADDIMYVLGSLPFMNDTSRHIGVLRDVSAKQLANNYTAQEQGLMEHIVGAVYSFAKTG</sequence>
<proteinExistence type="inferred from homology"/>
<dbReference type="GO" id="GO:0005886">
    <property type="term" value="C:plasma membrane"/>
    <property type="evidence" value="ECO:0007669"/>
    <property type="project" value="TreeGrafter"/>
</dbReference>
<organism evidence="7 8">
    <name type="scientific">Haemaphysalis longicornis</name>
    <name type="common">Bush tick</name>
    <dbReference type="NCBI Taxonomy" id="44386"/>
    <lineage>
        <taxon>Eukaryota</taxon>
        <taxon>Metazoa</taxon>
        <taxon>Ecdysozoa</taxon>
        <taxon>Arthropoda</taxon>
        <taxon>Chelicerata</taxon>
        <taxon>Arachnida</taxon>
        <taxon>Acari</taxon>
        <taxon>Parasitiformes</taxon>
        <taxon>Ixodida</taxon>
        <taxon>Ixodoidea</taxon>
        <taxon>Ixodidae</taxon>
        <taxon>Haemaphysalinae</taxon>
        <taxon>Haemaphysalis</taxon>
    </lineage>
</organism>
<keyword evidence="2" id="KW-0719">Serine esterase</keyword>
<name>A0A9J6G0Z2_HAELO</name>
<comment type="caution">
    <text evidence="7">The sequence shown here is derived from an EMBL/GenBank/DDBJ whole genome shotgun (WGS) entry which is preliminary data.</text>
</comment>
<evidence type="ECO:0000259" key="6">
    <source>
        <dbReference type="Pfam" id="PF00135"/>
    </source>
</evidence>
<gene>
    <name evidence="7" type="ORF">HPB48_012677</name>
</gene>
<dbReference type="EMBL" id="JABSTR010000004">
    <property type="protein sequence ID" value="KAH9368393.1"/>
    <property type="molecule type" value="Genomic_DNA"/>
</dbReference>
<evidence type="ECO:0000256" key="1">
    <source>
        <dbReference type="ARBA" id="ARBA00005964"/>
    </source>
</evidence>
<dbReference type="SUPFAM" id="SSF53474">
    <property type="entry name" value="alpha/beta-Hydrolases"/>
    <property type="match status" value="1"/>
</dbReference>
<evidence type="ECO:0000313" key="8">
    <source>
        <dbReference type="Proteomes" id="UP000821853"/>
    </source>
</evidence>
<dbReference type="InterPro" id="IPR002018">
    <property type="entry name" value="CarbesteraseB"/>
</dbReference>
<keyword evidence="4" id="KW-0325">Glycoprotein</keyword>
<dbReference type="InterPro" id="IPR050654">
    <property type="entry name" value="AChE-related_enzymes"/>
</dbReference>
<dbReference type="GO" id="GO:0003990">
    <property type="term" value="F:acetylcholinesterase activity"/>
    <property type="evidence" value="ECO:0007669"/>
    <property type="project" value="TreeGrafter"/>
</dbReference>
<evidence type="ECO:0000256" key="4">
    <source>
        <dbReference type="ARBA" id="ARBA00023180"/>
    </source>
</evidence>
<dbReference type="Pfam" id="PF00135">
    <property type="entry name" value="COesterase"/>
    <property type="match status" value="1"/>
</dbReference>
<protein>
    <recommendedName>
        <fullName evidence="5">Carboxylic ester hydrolase</fullName>
        <ecNumber evidence="5">3.1.1.-</ecNumber>
    </recommendedName>
</protein>
<dbReference type="PANTHER" id="PTHR43918">
    <property type="entry name" value="ACETYLCHOLINESTERASE"/>
    <property type="match status" value="1"/>
</dbReference>
<accession>A0A9J6G0Z2</accession>
<keyword evidence="8" id="KW-1185">Reference proteome</keyword>
<feature type="domain" description="Carboxylesterase type B" evidence="6">
    <location>
        <begin position="1"/>
        <end position="334"/>
    </location>
</feature>
<dbReference type="Proteomes" id="UP000821853">
    <property type="component" value="Chromosome 2"/>
</dbReference>
<keyword evidence="3 5" id="KW-0378">Hydrolase</keyword>
<evidence type="ECO:0000256" key="5">
    <source>
        <dbReference type="RuleBase" id="RU361235"/>
    </source>
</evidence>
<comment type="similarity">
    <text evidence="1 5">Belongs to the type-B carboxylesterase/lipase family.</text>
</comment>
<evidence type="ECO:0000256" key="2">
    <source>
        <dbReference type="ARBA" id="ARBA00022487"/>
    </source>
</evidence>
<dbReference type="GO" id="GO:0005615">
    <property type="term" value="C:extracellular space"/>
    <property type="evidence" value="ECO:0007669"/>
    <property type="project" value="TreeGrafter"/>
</dbReference>
<dbReference type="AlphaFoldDB" id="A0A9J6G0Z2"/>
<dbReference type="InterPro" id="IPR019826">
    <property type="entry name" value="Carboxylesterase_B_AS"/>
</dbReference>
<dbReference type="VEuPathDB" id="VectorBase:HLOH_056649"/>
<dbReference type="GO" id="GO:0006581">
    <property type="term" value="P:acetylcholine catabolic process"/>
    <property type="evidence" value="ECO:0007669"/>
    <property type="project" value="TreeGrafter"/>
</dbReference>
<reference evidence="7 8" key="1">
    <citation type="journal article" date="2020" name="Cell">
        <title>Large-Scale Comparative Analyses of Tick Genomes Elucidate Their Genetic Diversity and Vector Capacities.</title>
        <authorList>
            <consortium name="Tick Genome and Microbiome Consortium (TIGMIC)"/>
            <person name="Jia N."/>
            <person name="Wang J."/>
            <person name="Shi W."/>
            <person name="Du L."/>
            <person name="Sun Y."/>
            <person name="Zhan W."/>
            <person name="Jiang J.F."/>
            <person name="Wang Q."/>
            <person name="Zhang B."/>
            <person name="Ji P."/>
            <person name="Bell-Sakyi L."/>
            <person name="Cui X.M."/>
            <person name="Yuan T.T."/>
            <person name="Jiang B.G."/>
            <person name="Yang W.F."/>
            <person name="Lam T.T."/>
            <person name="Chang Q.C."/>
            <person name="Ding S.J."/>
            <person name="Wang X.J."/>
            <person name="Zhu J.G."/>
            <person name="Ruan X.D."/>
            <person name="Zhao L."/>
            <person name="Wei J.T."/>
            <person name="Ye R.Z."/>
            <person name="Que T.C."/>
            <person name="Du C.H."/>
            <person name="Zhou Y.H."/>
            <person name="Cheng J.X."/>
            <person name="Dai P.F."/>
            <person name="Guo W.B."/>
            <person name="Han X.H."/>
            <person name="Huang E.J."/>
            <person name="Li L.F."/>
            <person name="Wei W."/>
            <person name="Gao Y.C."/>
            <person name="Liu J.Z."/>
            <person name="Shao H.Z."/>
            <person name="Wang X."/>
            <person name="Wang C.C."/>
            <person name="Yang T.C."/>
            <person name="Huo Q.B."/>
            <person name="Li W."/>
            <person name="Chen H.Y."/>
            <person name="Chen S.E."/>
            <person name="Zhou L.G."/>
            <person name="Ni X.B."/>
            <person name="Tian J.H."/>
            <person name="Sheng Y."/>
            <person name="Liu T."/>
            <person name="Pan Y.S."/>
            <person name="Xia L.Y."/>
            <person name="Li J."/>
            <person name="Zhao F."/>
            <person name="Cao W.C."/>
        </authorList>
    </citation>
    <scope>NUCLEOTIDE SEQUENCE [LARGE SCALE GENOMIC DNA]</scope>
    <source>
        <strain evidence="7">HaeL-2018</strain>
    </source>
</reference>
<evidence type="ECO:0000256" key="3">
    <source>
        <dbReference type="ARBA" id="ARBA00022801"/>
    </source>
</evidence>
<dbReference type="OrthoDB" id="408631at2759"/>
<dbReference type="PANTHER" id="PTHR43918:SF4">
    <property type="entry name" value="CARBOXYLIC ESTER HYDROLASE"/>
    <property type="match status" value="1"/>
</dbReference>
<dbReference type="InterPro" id="IPR029058">
    <property type="entry name" value="AB_hydrolase_fold"/>
</dbReference>
<dbReference type="GO" id="GO:0019695">
    <property type="term" value="P:choline metabolic process"/>
    <property type="evidence" value="ECO:0007669"/>
    <property type="project" value="TreeGrafter"/>
</dbReference>
<dbReference type="Gene3D" id="3.40.50.1820">
    <property type="entry name" value="alpha/beta hydrolase"/>
    <property type="match status" value="1"/>
</dbReference>
<evidence type="ECO:0000313" key="7">
    <source>
        <dbReference type="EMBL" id="KAH9368393.1"/>
    </source>
</evidence>